<organism evidence="1 2">
    <name type="scientific">Paenibacillus dokdonensis</name>
    <dbReference type="NCBI Taxonomy" id="2567944"/>
    <lineage>
        <taxon>Bacteria</taxon>
        <taxon>Bacillati</taxon>
        <taxon>Bacillota</taxon>
        <taxon>Bacilli</taxon>
        <taxon>Bacillales</taxon>
        <taxon>Paenibacillaceae</taxon>
        <taxon>Paenibacillus</taxon>
    </lineage>
</organism>
<accession>A0ABU6GM22</accession>
<sequence length="111" mass="12464">MYEFVGPKKRYSHIFRERTVQQALGSTAAHSARMQQAPTSTIQQIHNEAIPLESERLSEQAWSQAKTSSGLVLGVDDFAIKKGHTYNTGIHDLKGETMLDLLPGRKLEDLR</sequence>
<dbReference type="RefSeq" id="WP_326087008.1">
    <property type="nucleotide sequence ID" value="NZ_JARLKZ010000005.1"/>
</dbReference>
<dbReference type="EMBL" id="JARLKZ010000005">
    <property type="protein sequence ID" value="MEC0239770.1"/>
    <property type="molecule type" value="Genomic_DNA"/>
</dbReference>
<comment type="caution">
    <text evidence="1">The sequence shown here is derived from an EMBL/GenBank/DDBJ whole genome shotgun (WGS) entry which is preliminary data.</text>
</comment>
<gene>
    <name evidence="1" type="ORF">P4H66_07850</name>
</gene>
<evidence type="ECO:0000313" key="2">
    <source>
        <dbReference type="Proteomes" id="UP001344632"/>
    </source>
</evidence>
<keyword evidence="2" id="KW-1185">Reference proteome</keyword>
<dbReference type="Proteomes" id="UP001344632">
    <property type="component" value="Unassembled WGS sequence"/>
</dbReference>
<reference evidence="1 2" key="1">
    <citation type="submission" date="2023-03" db="EMBL/GenBank/DDBJ databases">
        <title>Bacillus Genome Sequencing.</title>
        <authorList>
            <person name="Dunlap C."/>
        </authorList>
    </citation>
    <scope>NUCLEOTIDE SEQUENCE [LARGE SCALE GENOMIC DNA]</scope>
    <source>
        <strain evidence="1 2">BD-525</strain>
    </source>
</reference>
<name>A0ABU6GM22_9BACL</name>
<protein>
    <recommendedName>
        <fullName evidence="3">Transposase IS204/IS1001/IS1096/IS1165 DDE domain-containing protein</fullName>
    </recommendedName>
</protein>
<proteinExistence type="predicted"/>
<evidence type="ECO:0008006" key="3">
    <source>
        <dbReference type="Google" id="ProtNLM"/>
    </source>
</evidence>
<evidence type="ECO:0000313" key="1">
    <source>
        <dbReference type="EMBL" id="MEC0239770.1"/>
    </source>
</evidence>